<dbReference type="InterPro" id="IPR011990">
    <property type="entry name" value="TPR-like_helical_dom_sf"/>
</dbReference>
<dbReference type="InterPro" id="IPR019734">
    <property type="entry name" value="TPR_rpt"/>
</dbReference>
<feature type="repeat" description="TPR" evidence="1">
    <location>
        <begin position="169"/>
        <end position="202"/>
    </location>
</feature>
<dbReference type="Pfam" id="PF13432">
    <property type="entry name" value="TPR_16"/>
    <property type="match status" value="1"/>
</dbReference>
<comment type="caution">
    <text evidence="3">The sequence shown here is derived from an EMBL/GenBank/DDBJ whole genome shotgun (WGS) entry which is preliminary data.</text>
</comment>
<dbReference type="Pfam" id="PF13174">
    <property type="entry name" value="TPR_6"/>
    <property type="match status" value="1"/>
</dbReference>
<proteinExistence type="predicted"/>
<dbReference type="SUPFAM" id="SSF48452">
    <property type="entry name" value="TPR-like"/>
    <property type="match status" value="1"/>
</dbReference>
<protein>
    <submittedName>
        <fullName evidence="3">Tol-pal system YbgF family protein</fullName>
    </submittedName>
</protein>
<evidence type="ECO:0000313" key="3">
    <source>
        <dbReference type="EMBL" id="MFD2589944.1"/>
    </source>
</evidence>
<name>A0ABW5N724_9FLAO</name>
<keyword evidence="1" id="KW-0802">TPR repeat</keyword>
<dbReference type="Gene3D" id="1.25.40.10">
    <property type="entry name" value="Tetratricopeptide repeat domain"/>
    <property type="match status" value="1"/>
</dbReference>
<organism evidence="3 4">
    <name type="scientific">Aquimarina hainanensis</name>
    <dbReference type="NCBI Taxonomy" id="1578017"/>
    <lineage>
        <taxon>Bacteria</taxon>
        <taxon>Pseudomonadati</taxon>
        <taxon>Bacteroidota</taxon>
        <taxon>Flavobacteriia</taxon>
        <taxon>Flavobacteriales</taxon>
        <taxon>Flavobacteriaceae</taxon>
        <taxon>Aquimarina</taxon>
    </lineage>
</organism>
<dbReference type="Proteomes" id="UP001597459">
    <property type="component" value="Unassembled WGS sequence"/>
</dbReference>
<sequence>MATYKKRGYKPKNKVEEVEQVEEQSTTAEVFNTLDEGASKTEEWVANNQKYIFMVVGAIAIVVLGYLGFQKFIQEPKEQTAANEMFQAQKYFDDALTGNTAVRDSLFNLALNGSNGQYGFLSIIEEYGGTKAANLSSYYAGVCYLKTKEYQKAIDHLDKFDGGGEVLGPLALGVIGDSFSELGQLDDALSYYEKAAKSKSNDYTAPRFLLKSAITAIELGKADVAITHLNRIKEEFSKSIEANQVDVHLGRAEAMLN</sequence>
<dbReference type="PROSITE" id="PS50005">
    <property type="entry name" value="TPR"/>
    <property type="match status" value="1"/>
</dbReference>
<evidence type="ECO:0000256" key="2">
    <source>
        <dbReference type="SAM" id="Phobius"/>
    </source>
</evidence>
<feature type="transmembrane region" description="Helical" evidence="2">
    <location>
        <begin position="51"/>
        <end position="69"/>
    </location>
</feature>
<accession>A0ABW5N724</accession>
<dbReference type="RefSeq" id="WP_176029483.1">
    <property type="nucleotide sequence ID" value="NZ_JBHSJV010000001.1"/>
</dbReference>
<keyword evidence="2" id="KW-1133">Transmembrane helix</keyword>
<dbReference type="EMBL" id="JBHULX010000002">
    <property type="protein sequence ID" value="MFD2589944.1"/>
    <property type="molecule type" value="Genomic_DNA"/>
</dbReference>
<keyword evidence="4" id="KW-1185">Reference proteome</keyword>
<keyword evidence="2" id="KW-0812">Transmembrane</keyword>
<evidence type="ECO:0000313" key="4">
    <source>
        <dbReference type="Proteomes" id="UP001597459"/>
    </source>
</evidence>
<keyword evidence="2" id="KW-0472">Membrane</keyword>
<evidence type="ECO:0000256" key="1">
    <source>
        <dbReference type="PROSITE-ProRule" id="PRU00339"/>
    </source>
</evidence>
<reference evidence="4" key="1">
    <citation type="journal article" date="2019" name="Int. J. Syst. Evol. Microbiol.">
        <title>The Global Catalogue of Microorganisms (GCM) 10K type strain sequencing project: providing services to taxonomists for standard genome sequencing and annotation.</title>
        <authorList>
            <consortium name="The Broad Institute Genomics Platform"/>
            <consortium name="The Broad Institute Genome Sequencing Center for Infectious Disease"/>
            <person name="Wu L."/>
            <person name="Ma J."/>
        </authorList>
    </citation>
    <scope>NUCLEOTIDE SEQUENCE [LARGE SCALE GENOMIC DNA]</scope>
    <source>
        <strain evidence="4">KCTC 42423</strain>
    </source>
</reference>
<gene>
    <name evidence="3" type="ORF">ACFSTE_03820</name>
</gene>